<gene>
    <name evidence="2" type="ORF">J4557_09925</name>
</gene>
<dbReference type="RefSeq" id="WP_208266159.1">
    <property type="nucleotide sequence ID" value="NZ_BAAAGM010000026.1"/>
</dbReference>
<comment type="caution">
    <text evidence="2">The sequence shown here is derived from an EMBL/GenBank/DDBJ whole genome shotgun (WGS) entry which is preliminary data.</text>
</comment>
<feature type="transmembrane region" description="Helical" evidence="1">
    <location>
        <begin position="202"/>
        <end position="225"/>
    </location>
</feature>
<feature type="transmembrane region" description="Helical" evidence="1">
    <location>
        <begin position="158"/>
        <end position="181"/>
    </location>
</feature>
<proteinExistence type="predicted"/>
<evidence type="ECO:0000313" key="2">
    <source>
        <dbReference type="EMBL" id="MBO2437835.1"/>
    </source>
</evidence>
<keyword evidence="1" id="KW-1133">Transmembrane helix</keyword>
<feature type="transmembrane region" description="Helical" evidence="1">
    <location>
        <begin position="75"/>
        <end position="92"/>
    </location>
</feature>
<feature type="transmembrane region" description="Helical" evidence="1">
    <location>
        <begin position="6"/>
        <end position="30"/>
    </location>
</feature>
<feature type="transmembrane region" description="Helical" evidence="1">
    <location>
        <begin position="42"/>
        <end position="63"/>
    </location>
</feature>
<keyword evidence="1" id="KW-0472">Membrane</keyword>
<dbReference type="Pfam" id="PF11139">
    <property type="entry name" value="SfLAP"/>
    <property type="match status" value="1"/>
</dbReference>
<keyword evidence="3" id="KW-1185">Reference proteome</keyword>
<dbReference type="Proteomes" id="UP000666915">
    <property type="component" value="Unassembled WGS sequence"/>
</dbReference>
<evidence type="ECO:0000313" key="3">
    <source>
        <dbReference type="Proteomes" id="UP000666915"/>
    </source>
</evidence>
<evidence type="ECO:0000256" key="1">
    <source>
        <dbReference type="SAM" id="Phobius"/>
    </source>
</evidence>
<keyword evidence="1" id="KW-0812">Transmembrane</keyword>
<organism evidence="2 3">
    <name type="scientific">Actinomadura nitritigenes</name>
    <dbReference type="NCBI Taxonomy" id="134602"/>
    <lineage>
        <taxon>Bacteria</taxon>
        <taxon>Bacillati</taxon>
        <taxon>Actinomycetota</taxon>
        <taxon>Actinomycetes</taxon>
        <taxon>Streptosporangiales</taxon>
        <taxon>Thermomonosporaceae</taxon>
        <taxon>Actinomadura</taxon>
    </lineage>
</organism>
<name>A0ABS3QV32_9ACTN</name>
<sequence>MGEVIGTLLPLAIGVAISPIPIIAVILMLLAPRARVTGLGFLAGWVGGVLAVTVVLLLIANGLGMNASSGHPKTGVSWIKLLLGVLLLILAAKQFTARPHPGEQAEMPEWMKAIDTFTPVKAASLGVLLSAVNPKNLMMCVAAGIAISEGELSVGDQIVAVAVFTVIAVCSVAVPVIVYVADTERMRRPLDSLRTWLERNNTTVMVVLLLVIGVVLIGKGIGGLIG</sequence>
<protein>
    <submittedName>
        <fullName evidence="2">GAP family protein</fullName>
    </submittedName>
</protein>
<accession>A0ABS3QV32</accession>
<reference evidence="2 3" key="1">
    <citation type="submission" date="2021-03" db="EMBL/GenBank/DDBJ databases">
        <authorList>
            <person name="Kanchanasin P."/>
            <person name="Saeng-In P."/>
            <person name="Phongsopitanun W."/>
            <person name="Yuki M."/>
            <person name="Kudo T."/>
            <person name="Ohkuma M."/>
            <person name="Tanasupawat S."/>
        </authorList>
    </citation>
    <scope>NUCLEOTIDE SEQUENCE [LARGE SCALE GENOMIC DNA]</scope>
    <source>
        <strain evidence="2 3">L46</strain>
    </source>
</reference>
<dbReference type="EMBL" id="JAGEOK010000005">
    <property type="protein sequence ID" value="MBO2437835.1"/>
    <property type="molecule type" value="Genomic_DNA"/>
</dbReference>
<dbReference type="InterPro" id="IPR021315">
    <property type="entry name" value="Gap/Sap"/>
</dbReference>